<sequence>MTNIIPLHNEVHKDIKVSTHNDFSRFKAQHLIPVVVQEFSAMATEFPIVFVKNGDTGQFLPVAMMGLTEGVNLYCQQKDFDSAVLPMNFQTAPFSLTKHNQESDEVTICIDSDSNLISAEGNALFDDKGEQTDFLKQRSQFLIDMVSFSQQTMAITQLFNQKELLITQQLTVKLADKPLTINGLYMIDEKKLNELPNEEFNELRNKGLLPLIYAHLTSIHQINRLAHKQAKTSN</sequence>
<evidence type="ECO:0000313" key="1">
    <source>
        <dbReference type="EMBL" id="TPH19367.1"/>
    </source>
</evidence>
<proteinExistence type="predicted"/>
<protein>
    <submittedName>
        <fullName evidence="1">Multidrug transporter</fullName>
    </submittedName>
</protein>
<comment type="caution">
    <text evidence="1">The sequence shown here is derived from an EMBL/GenBank/DDBJ whole genome shotgun (WGS) entry which is preliminary data.</text>
</comment>
<dbReference type="Pfam" id="PF07277">
    <property type="entry name" value="SapC"/>
    <property type="match status" value="1"/>
</dbReference>
<gene>
    <name evidence="1" type="ORF">EPA86_01200</name>
</gene>
<dbReference type="RefSeq" id="WP_140601051.1">
    <property type="nucleotide sequence ID" value="NZ_SAWY01000001.1"/>
</dbReference>
<dbReference type="OrthoDB" id="9806524at2"/>
<organism evidence="1 2">
    <name type="scientific">Litorilituus lipolyticus</name>
    <dbReference type="NCBI Taxonomy" id="2491017"/>
    <lineage>
        <taxon>Bacteria</taxon>
        <taxon>Pseudomonadati</taxon>
        <taxon>Pseudomonadota</taxon>
        <taxon>Gammaproteobacteria</taxon>
        <taxon>Alteromonadales</taxon>
        <taxon>Colwelliaceae</taxon>
        <taxon>Litorilituus</taxon>
    </lineage>
</organism>
<dbReference type="Proteomes" id="UP000315303">
    <property type="component" value="Unassembled WGS sequence"/>
</dbReference>
<evidence type="ECO:0000313" key="2">
    <source>
        <dbReference type="Proteomes" id="UP000315303"/>
    </source>
</evidence>
<name>A0A502LHW7_9GAMM</name>
<dbReference type="AlphaFoldDB" id="A0A502LHW7"/>
<keyword evidence="2" id="KW-1185">Reference proteome</keyword>
<reference evidence="1 2" key="1">
    <citation type="submission" date="2019-01" db="EMBL/GenBank/DDBJ databases">
        <title>Litorilituus lipolytica sp. nov., isolated from intertidal sand of the Yellow Sea in China.</title>
        <authorList>
            <person name="Liu A."/>
        </authorList>
    </citation>
    <scope>NUCLEOTIDE SEQUENCE [LARGE SCALE GENOMIC DNA]</scope>
    <source>
        <strain evidence="1 2">RZ04</strain>
    </source>
</reference>
<dbReference type="EMBL" id="SAWY01000001">
    <property type="protein sequence ID" value="TPH19367.1"/>
    <property type="molecule type" value="Genomic_DNA"/>
</dbReference>
<accession>A0A502LHW7</accession>
<dbReference type="InterPro" id="IPR010836">
    <property type="entry name" value="SapC"/>
</dbReference>